<dbReference type="SUPFAM" id="SSF56672">
    <property type="entry name" value="DNA/RNA polymerases"/>
    <property type="match status" value="1"/>
</dbReference>
<dbReference type="PANTHER" id="PTHR37984">
    <property type="entry name" value="PROTEIN CBG26694"/>
    <property type="match status" value="1"/>
</dbReference>
<dbReference type="Pfam" id="PF17921">
    <property type="entry name" value="Integrase_H2C2"/>
    <property type="match status" value="1"/>
</dbReference>
<evidence type="ECO:0000256" key="2">
    <source>
        <dbReference type="ARBA" id="ARBA00022670"/>
    </source>
</evidence>
<evidence type="ECO:0000256" key="4">
    <source>
        <dbReference type="ARBA" id="ARBA00022695"/>
    </source>
</evidence>
<dbReference type="Gene3D" id="3.30.70.270">
    <property type="match status" value="2"/>
</dbReference>
<feature type="domain" description="Reverse transcriptase" evidence="10">
    <location>
        <begin position="71"/>
        <end position="255"/>
    </location>
</feature>
<feature type="domain" description="Integrase catalytic" evidence="11">
    <location>
        <begin position="642"/>
        <end position="800"/>
    </location>
</feature>
<organism evidence="12 13">
    <name type="scientific">Anopheles atroparvus</name>
    <name type="common">European mosquito</name>
    <dbReference type="NCBI Taxonomy" id="41427"/>
    <lineage>
        <taxon>Eukaryota</taxon>
        <taxon>Metazoa</taxon>
        <taxon>Ecdysozoa</taxon>
        <taxon>Arthropoda</taxon>
        <taxon>Hexapoda</taxon>
        <taxon>Insecta</taxon>
        <taxon>Pterygota</taxon>
        <taxon>Neoptera</taxon>
        <taxon>Endopterygota</taxon>
        <taxon>Diptera</taxon>
        <taxon>Nematocera</taxon>
        <taxon>Culicoidea</taxon>
        <taxon>Culicidae</taxon>
        <taxon>Anophelinae</taxon>
        <taxon>Anopheles</taxon>
    </lineage>
</organism>
<keyword evidence="8" id="KW-0695">RNA-directed DNA polymerase</keyword>
<evidence type="ECO:0000256" key="3">
    <source>
        <dbReference type="ARBA" id="ARBA00022679"/>
    </source>
</evidence>
<dbReference type="CDD" id="cd09274">
    <property type="entry name" value="RNase_HI_RT_Ty3"/>
    <property type="match status" value="1"/>
</dbReference>
<sequence>MPFMQHMKKFNITNLISQFEDIFYIEGNKLTFNNAIKHHINTKDDIPVYTKSYRYPYCHKDEVQKQVNALLEQGIIRPSNSPWSSPIWIVPKKSDSSGERKWRLVIDYRKLNIKTISDRYPIPNITEILDKLGRCIYFSTLDLAAGFHQIEVNDKDIQKTAFSVDNGHYEFVRMPFGLKNAPSTFQRVMDNILREHIGRKCLVYMDDIIVFSTSLQENIINLKAVFQTIEKYNLKIQLEKSEFLKKDVAFLGHIVTPNGVKPNPDKISVIQNWAIPTKETDLRSFLGVIGYYRKFIKDFAKITKPLTAQLRKGESIAHSKEFISAFEKCKTILTSSQILIYPDFEKPFTLTTDASKYAIGAVLSQGSIGQDKPIAFASRTLSKHEENYSTIEKELLAIDWACKYFRPYLFGRKFILYTDHKPLTYKLRLEEYDYEIRHRSGKQNVVADGLSRINLNTEINSSSMTAHSADTDDSSFIQMTELPLNFFKNQIVLKFSEHNNETHQEIFPRTFRHTIARLNFDESVLVKIMRDLTDDSRITCIFCPTQIMNLLQEVFRKYFARIKASKIRITQAILTDLITPEEQNEIIAQTHDRAHRGVDENHSVIIRSWYFPKMKNKIRSFVNLCEICLENKYERKPYKIKLAETPIPQKPLDIVHMDIFISLPNLFLTAVDKLSRYAMIVPLKSRSIPDVKRSALKLITTYGTPKMVVCDNELSFKSVEIRGLLDNLNVQMKFTPSNHSEENGIVERFHSTLTEIFLCIKEKYNDCTDKEIYKIAASLYNSSIHQAIKAKPIEVFFGIKDGDERPLNIDSIIRNRDVVFDDVIVNLKNYQNKYVHRRYITYIFHKTKYFIRVTFRMLHFSTAILL</sequence>
<evidence type="ECO:0000256" key="8">
    <source>
        <dbReference type="ARBA" id="ARBA00022918"/>
    </source>
</evidence>
<keyword evidence="3" id="KW-0808">Transferase</keyword>
<evidence type="ECO:0000259" key="10">
    <source>
        <dbReference type="PROSITE" id="PS50878"/>
    </source>
</evidence>
<keyword evidence="13" id="KW-1185">Reference proteome</keyword>
<dbReference type="GO" id="GO:0015074">
    <property type="term" value="P:DNA integration"/>
    <property type="evidence" value="ECO:0007669"/>
    <property type="project" value="InterPro"/>
</dbReference>
<evidence type="ECO:0000256" key="7">
    <source>
        <dbReference type="ARBA" id="ARBA00022801"/>
    </source>
</evidence>
<dbReference type="GO" id="GO:0042575">
    <property type="term" value="C:DNA polymerase complex"/>
    <property type="evidence" value="ECO:0007669"/>
    <property type="project" value="UniProtKB-ARBA"/>
</dbReference>
<dbReference type="PANTHER" id="PTHR37984:SF5">
    <property type="entry name" value="PROTEIN NYNRIN-LIKE"/>
    <property type="match status" value="1"/>
</dbReference>
<reference evidence="12" key="1">
    <citation type="submission" date="2024-04" db="UniProtKB">
        <authorList>
            <consortium name="EnsemblMetazoa"/>
        </authorList>
    </citation>
    <scope>IDENTIFICATION</scope>
    <source>
        <strain evidence="12">EBRO</strain>
    </source>
</reference>
<protein>
    <recommendedName>
        <fullName evidence="1">RNA-directed DNA polymerase</fullName>
        <ecNumber evidence="1">2.7.7.49</ecNumber>
    </recommendedName>
</protein>
<dbReference type="InterPro" id="IPR000477">
    <property type="entry name" value="RT_dom"/>
</dbReference>
<accession>A0AAG5CRQ4</accession>
<dbReference type="SUPFAM" id="SSF53098">
    <property type="entry name" value="Ribonuclease H-like"/>
    <property type="match status" value="1"/>
</dbReference>
<dbReference type="GO" id="GO:0006508">
    <property type="term" value="P:proteolysis"/>
    <property type="evidence" value="ECO:0007669"/>
    <property type="project" value="UniProtKB-KW"/>
</dbReference>
<keyword evidence="2" id="KW-0645">Protease</keyword>
<dbReference type="Pfam" id="PF00665">
    <property type="entry name" value="rve"/>
    <property type="match status" value="1"/>
</dbReference>
<dbReference type="GO" id="GO:0008233">
    <property type="term" value="F:peptidase activity"/>
    <property type="evidence" value="ECO:0007669"/>
    <property type="project" value="UniProtKB-KW"/>
</dbReference>
<dbReference type="GO" id="GO:0003676">
    <property type="term" value="F:nucleic acid binding"/>
    <property type="evidence" value="ECO:0007669"/>
    <property type="project" value="InterPro"/>
</dbReference>
<keyword evidence="6" id="KW-0255">Endonuclease</keyword>
<evidence type="ECO:0000256" key="9">
    <source>
        <dbReference type="ARBA" id="ARBA00023268"/>
    </source>
</evidence>
<dbReference type="Gene3D" id="1.10.340.70">
    <property type="match status" value="1"/>
</dbReference>
<dbReference type="FunFam" id="3.10.10.10:FF:000007">
    <property type="entry name" value="Retrovirus-related Pol polyprotein from transposon 17.6-like Protein"/>
    <property type="match status" value="1"/>
</dbReference>
<dbReference type="GO" id="GO:0004519">
    <property type="term" value="F:endonuclease activity"/>
    <property type="evidence" value="ECO:0007669"/>
    <property type="project" value="UniProtKB-KW"/>
</dbReference>
<evidence type="ECO:0000256" key="1">
    <source>
        <dbReference type="ARBA" id="ARBA00012493"/>
    </source>
</evidence>
<evidence type="ECO:0000313" key="12">
    <source>
        <dbReference type="EnsemblMetazoa" id="ENSAATROPP001516"/>
    </source>
</evidence>
<dbReference type="Pfam" id="PF17919">
    <property type="entry name" value="RT_RNaseH_2"/>
    <property type="match status" value="1"/>
</dbReference>
<dbReference type="Gene3D" id="3.10.10.10">
    <property type="entry name" value="HIV Type 1 Reverse Transcriptase, subunit A, domain 1"/>
    <property type="match status" value="1"/>
</dbReference>
<evidence type="ECO:0000256" key="6">
    <source>
        <dbReference type="ARBA" id="ARBA00022759"/>
    </source>
</evidence>
<keyword evidence="9" id="KW-0511">Multifunctional enzyme</keyword>
<dbReference type="PROSITE" id="PS50878">
    <property type="entry name" value="RT_POL"/>
    <property type="match status" value="1"/>
</dbReference>
<dbReference type="EnsemblMetazoa" id="ENSAATROPT001576">
    <property type="protein sequence ID" value="ENSAATROPP001516"/>
    <property type="gene ID" value="ENSAATROPG001251"/>
</dbReference>
<dbReference type="AlphaFoldDB" id="A0AAG5CRQ4"/>
<evidence type="ECO:0000259" key="11">
    <source>
        <dbReference type="PROSITE" id="PS50994"/>
    </source>
</evidence>
<proteinExistence type="predicted"/>
<dbReference type="InterPro" id="IPR041577">
    <property type="entry name" value="RT_RNaseH_2"/>
</dbReference>
<evidence type="ECO:0000256" key="5">
    <source>
        <dbReference type="ARBA" id="ARBA00022722"/>
    </source>
</evidence>
<keyword evidence="7" id="KW-0378">Hydrolase</keyword>
<dbReference type="InterPro" id="IPR012337">
    <property type="entry name" value="RNaseH-like_sf"/>
</dbReference>
<dbReference type="Proteomes" id="UP000075880">
    <property type="component" value="Unassembled WGS sequence"/>
</dbReference>
<dbReference type="InterPro" id="IPR043502">
    <property type="entry name" value="DNA/RNA_pol_sf"/>
</dbReference>
<dbReference type="InterPro" id="IPR043128">
    <property type="entry name" value="Rev_trsase/Diguanyl_cyclase"/>
</dbReference>
<evidence type="ECO:0000313" key="13">
    <source>
        <dbReference type="Proteomes" id="UP000075880"/>
    </source>
</evidence>
<dbReference type="EC" id="2.7.7.49" evidence="1"/>
<keyword evidence="4" id="KW-0548">Nucleotidyltransferase</keyword>
<dbReference type="InterPro" id="IPR041588">
    <property type="entry name" value="Integrase_H2C2"/>
</dbReference>
<dbReference type="PROSITE" id="PS50994">
    <property type="entry name" value="INTEGRASE"/>
    <property type="match status" value="1"/>
</dbReference>
<dbReference type="Gene3D" id="3.30.420.10">
    <property type="entry name" value="Ribonuclease H-like superfamily/Ribonuclease H"/>
    <property type="match status" value="1"/>
</dbReference>
<name>A0AAG5CRQ4_ANOAO</name>
<dbReference type="InterPro" id="IPR050951">
    <property type="entry name" value="Retrovirus_Pol_polyprotein"/>
</dbReference>
<dbReference type="Pfam" id="PF00078">
    <property type="entry name" value="RVT_1"/>
    <property type="match status" value="1"/>
</dbReference>
<dbReference type="FunFam" id="3.30.70.270:FF:000020">
    <property type="entry name" value="Transposon Tf2-6 polyprotein-like Protein"/>
    <property type="match status" value="1"/>
</dbReference>
<dbReference type="CDD" id="cd01647">
    <property type="entry name" value="RT_LTR"/>
    <property type="match status" value="1"/>
</dbReference>
<dbReference type="GO" id="GO:0003964">
    <property type="term" value="F:RNA-directed DNA polymerase activity"/>
    <property type="evidence" value="ECO:0007669"/>
    <property type="project" value="UniProtKB-KW"/>
</dbReference>
<keyword evidence="5" id="KW-0540">Nuclease</keyword>
<dbReference type="InterPro" id="IPR036397">
    <property type="entry name" value="RNaseH_sf"/>
</dbReference>
<dbReference type="InterPro" id="IPR001584">
    <property type="entry name" value="Integrase_cat-core"/>
</dbReference>